<evidence type="ECO:0000256" key="4">
    <source>
        <dbReference type="ARBA" id="ARBA00022691"/>
    </source>
</evidence>
<dbReference type="PANTHER" id="PTHR18895">
    <property type="entry name" value="HEMK METHYLTRANSFERASE"/>
    <property type="match status" value="1"/>
</dbReference>
<dbReference type="Pfam" id="PF17827">
    <property type="entry name" value="PrmC_N"/>
    <property type="match status" value="1"/>
</dbReference>
<reference evidence="11" key="3">
    <citation type="journal article" date="2019" name="Int. J. Syst. Evol. Microbiol.">
        <title>The Global Catalogue of Microorganisms (GCM) 10K type strain sequencing project: providing services to taxonomists for standard genome sequencing and annotation.</title>
        <authorList>
            <consortium name="The Broad Institute Genomics Platform"/>
            <consortium name="The Broad Institute Genome Sequencing Center for Infectious Disease"/>
            <person name="Wu L."/>
            <person name="Ma J."/>
        </authorList>
    </citation>
    <scope>NUCLEOTIDE SEQUENCE [LARGE SCALE GENOMIC DNA]</scope>
    <source>
        <strain evidence="11">CGMCC 1.10832</strain>
    </source>
</reference>
<name>A0A2T4DQ56_9BACT</name>
<evidence type="ECO:0000256" key="2">
    <source>
        <dbReference type="ARBA" id="ARBA00022603"/>
    </source>
</evidence>
<dbReference type="PANTHER" id="PTHR18895:SF74">
    <property type="entry name" value="MTRF1L RELEASE FACTOR GLUTAMINE METHYLTRANSFERASE"/>
    <property type="match status" value="1"/>
</dbReference>
<dbReference type="AlphaFoldDB" id="A0A2T4DQ56"/>
<keyword evidence="11" id="KW-1185">Reference proteome</keyword>
<organism evidence="9 10">
    <name type="scientific">Marivirga lumbricoides</name>
    <dbReference type="NCBI Taxonomy" id="1046115"/>
    <lineage>
        <taxon>Bacteria</taxon>
        <taxon>Pseudomonadati</taxon>
        <taxon>Bacteroidota</taxon>
        <taxon>Cytophagia</taxon>
        <taxon>Cytophagales</taxon>
        <taxon>Marivirgaceae</taxon>
        <taxon>Marivirga</taxon>
    </lineage>
</organism>
<dbReference type="SUPFAM" id="SSF53335">
    <property type="entry name" value="S-adenosyl-L-methionine-dependent methyltransferases"/>
    <property type="match status" value="1"/>
</dbReference>
<proteinExistence type="predicted"/>
<evidence type="ECO:0000313" key="11">
    <source>
        <dbReference type="Proteomes" id="UP000636010"/>
    </source>
</evidence>
<dbReference type="EMBL" id="PYVU01000076">
    <property type="protein sequence ID" value="PTB95935.1"/>
    <property type="molecule type" value="Genomic_DNA"/>
</dbReference>
<evidence type="ECO:0000256" key="5">
    <source>
        <dbReference type="ARBA" id="ARBA00048391"/>
    </source>
</evidence>
<accession>A0A2T4DQ56</accession>
<dbReference type="InterPro" id="IPR050320">
    <property type="entry name" value="N5-glutamine_MTase"/>
</dbReference>
<dbReference type="EMBL" id="BMEC01000014">
    <property type="protein sequence ID" value="GGC49574.1"/>
    <property type="molecule type" value="Genomic_DNA"/>
</dbReference>
<dbReference type="InterPro" id="IPR029063">
    <property type="entry name" value="SAM-dependent_MTases_sf"/>
</dbReference>
<dbReference type="NCBIfam" id="TIGR03534">
    <property type="entry name" value="RF_mod_PrmC"/>
    <property type="match status" value="1"/>
</dbReference>
<dbReference type="CDD" id="cd02440">
    <property type="entry name" value="AdoMet_MTases"/>
    <property type="match status" value="1"/>
</dbReference>
<dbReference type="GO" id="GO:0032259">
    <property type="term" value="P:methylation"/>
    <property type="evidence" value="ECO:0007669"/>
    <property type="project" value="UniProtKB-KW"/>
</dbReference>
<dbReference type="Proteomes" id="UP000240608">
    <property type="component" value="Unassembled WGS sequence"/>
</dbReference>
<dbReference type="Gene3D" id="3.40.50.150">
    <property type="entry name" value="Vaccinia Virus protein VP39"/>
    <property type="match status" value="1"/>
</dbReference>
<evidence type="ECO:0000259" key="7">
    <source>
        <dbReference type="Pfam" id="PF17827"/>
    </source>
</evidence>
<dbReference type="EC" id="2.1.1.297" evidence="1"/>
<dbReference type="InterPro" id="IPR007848">
    <property type="entry name" value="Small_mtfrase_dom"/>
</dbReference>
<dbReference type="InterPro" id="IPR019874">
    <property type="entry name" value="RF_methyltr_PrmC"/>
</dbReference>
<dbReference type="NCBIfam" id="TIGR00536">
    <property type="entry name" value="hemK_fam"/>
    <property type="match status" value="1"/>
</dbReference>
<evidence type="ECO:0000313" key="10">
    <source>
        <dbReference type="Proteomes" id="UP000240608"/>
    </source>
</evidence>
<dbReference type="RefSeq" id="WP_188466799.1">
    <property type="nucleotide sequence ID" value="NZ_BAABHU010000014.1"/>
</dbReference>
<evidence type="ECO:0000313" key="8">
    <source>
        <dbReference type="EMBL" id="GGC49574.1"/>
    </source>
</evidence>
<reference evidence="9 10" key="2">
    <citation type="submission" date="2018-03" db="EMBL/GenBank/DDBJ databases">
        <title>Cross-interface Injection: A General Nanoliter Liquid Handling Method Applied to Single Cells Genome Amplification Automated Nanoliter Liquid Handling Applied to Single Cell Multiple Displacement Amplification.</title>
        <authorList>
            <person name="Yun J."/>
            <person name="Xu P."/>
            <person name="Xu J."/>
            <person name="Dai X."/>
            <person name="Wang Y."/>
            <person name="Zheng X."/>
            <person name="Cao C."/>
            <person name="Yi Q."/>
            <person name="Zhu Y."/>
            <person name="Wang L."/>
            <person name="Dong Z."/>
            <person name="Huang Y."/>
            <person name="Huang L."/>
            <person name="Du W."/>
        </authorList>
    </citation>
    <scope>NUCLEOTIDE SEQUENCE [LARGE SCALE GENOMIC DNA]</scope>
    <source>
        <strain evidence="9 10">Z-D1-2</strain>
    </source>
</reference>
<sequence length="282" mass="32282">MNSKKRFKEIVDQLKNFENQQEAEVIAFWLLDDLAHISRMDILVEKEKELTAEEEQKIDDAIKRLKNNEPIQHILGKVEFYNRQFLVNQNVLIPRLETEELVELILADHPDLTEEVVVDIGTGSGIIPITIAKERNGAKVYGLDISGAALETAKRNALLNRAEVEFIKIDILEETPALPKAEIWISNPPYVLESEKNVMSKKVLDFDPAQALFVKDDDPLIFYKRISSLARQNLKAGAYLYFEINEKFGEEVKVVMEIHGFNNVKIIKDMQGKHRFVVGINP</sequence>
<keyword evidence="3 9" id="KW-0808">Transferase</keyword>
<feature type="domain" description="Release factor glutamine methyltransferase N-terminal" evidence="7">
    <location>
        <begin position="15"/>
        <end position="76"/>
    </location>
</feature>
<keyword evidence="2 9" id="KW-0489">Methyltransferase</keyword>
<reference evidence="8" key="1">
    <citation type="journal article" date="2014" name="Int. J. Syst. Evol. Microbiol.">
        <title>Complete genome of a new Firmicutes species belonging to the dominant human colonic microbiota ('Ruminococcus bicirculans') reveals two chromosomes and a selective capacity to utilize plant glucans.</title>
        <authorList>
            <consortium name="NISC Comparative Sequencing Program"/>
            <person name="Wegmann U."/>
            <person name="Louis P."/>
            <person name="Goesmann A."/>
            <person name="Henrissat B."/>
            <person name="Duncan S.H."/>
            <person name="Flint H.J."/>
        </authorList>
    </citation>
    <scope>NUCLEOTIDE SEQUENCE</scope>
    <source>
        <strain evidence="8">CGMCC 1.10832</strain>
    </source>
</reference>
<dbReference type="Gene3D" id="1.10.8.10">
    <property type="entry name" value="DNA helicase RuvA subunit, C-terminal domain"/>
    <property type="match status" value="1"/>
</dbReference>
<dbReference type="InterPro" id="IPR004556">
    <property type="entry name" value="HemK-like"/>
</dbReference>
<evidence type="ECO:0000256" key="1">
    <source>
        <dbReference type="ARBA" id="ARBA00012771"/>
    </source>
</evidence>
<dbReference type="Pfam" id="PF05175">
    <property type="entry name" value="MTS"/>
    <property type="match status" value="1"/>
</dbReference>
<evidence type="ECO:0000313" key="9">
    <source>
        <dbReference type="EMBL" id="PTB95935.1"/>
    </source>
</evidence>
<dbReference type="Proteomes" id="UP000636010">
    <property type="component" value="Unassembled WGS sequence"/>
</dbReference>
<gene>
    <name evidence="9" type="primary">prmC</name>
    <name evidence="9" type="ORF">C9994_09580</name>
    <name evidence="8" type="ORF">GCM10011506_39020</name>
</gene>
<dbReference type="InterPro" id="IPR040758">
    <property type="entry name" value="PrmC_N"/>
</dbReference>
<protein>
    <recommendedName>
        <fullName evidence="1">peptide chain release factor N(5)-glutamine methyltransferase</fullName>
        <ecNumber evidence="1">2.1.1.297</ecNumber>
    </recommendedName>
</protein>
<evidence type="ECO:0000259" key="6">
    <source>
        <dbReference type="Pfam" id="PF05175"/>
    </source>
</evidence>
<keyword evidence="4" id="KW-0949">S-adenosyl-L-methionine</keyword>
<comment type="caution">
    <text evidence="9">The sequence shown here is derived from an EMBL/GenBank/DDBJ whole genome shotgun (WGS) entry which is preliminary data.</text>
</comment>
<comment type="catalytic activity">
    <reaction evidence="5">
        <text>L-glutaminyl-[peptide chain release factor] + S-adenosyl-L-methionine = N(5)-methyl-L-glutaminyl-[peptide chain release factor] + S-adenosyl-L-homocysteine + H(+)</text>
        <dbReference type="Rhea" id="RHEA:42896"/>
        <dbReference type="Rhea" id="RHEA-COMP:10271"/>
        <dbReference type="Rhea" id="RHEA-COMP:10272"/>
        <dbReference type="ChEBI" id="CHEBI:15378"/>
        <dbReference type="ChEBI" id="CHEBI:30011"/>
        <dbReference type="ChEBI" id="CHEBI:57856"/>
        <dbReference type="ChEBI" id="CHEBI:59789"/>
        <dbReference type="ChEBI" id="CHEBI:61891"/>
        <dbReference type="EC" id="2.1.1.297"/>
    </reaction>
</comment>
<reference evidence="8" key="4">
    <citation type="submission" date="2024-05" db="EMBL/GenBank/DDBJ databases">
        <authorList>
            <person name="Sun Q."/>
            <person name="Zhou Y."/>
        </authorList>
    </citation>
    <scope>NUCLEOTIDE SEQUENCE</scope>
    <source>
        <strain evidence="8">CGMCC 1.10832</strain>
    </source>
</reference>
<evidence type="ECO:0000256" key="3">
    <source>
        <dbReference type="ARBA" id="ARBA00022679"/>
    </source>
</evidence>
<feature type="domain" description="Methyltransferase small" evidence="6">
    <location>
        <begin position="109"/>
        <end position="196"/>
    </location>
</feature>
<dbReference type="GO" id="GO:0102559">
    <property type="term" value="F:peptide chain release factor N(5)-glutamine methyltransferase activity"/>
    <property type="evidence" value="ECO:0007669"/>
    <property type="project" value="UniProtKB-EC"/>
</dbReference>